<feature type="compositionally biased region" description="Basic and acidic residues" evidence="1">
    <location>
        <begin position="49"/>
        <end position="63"/>
    </location>
</feature>
<feature type="compositionally biased region" description="Gly residues" evidence="1">
    <location>
        <begin position="86"/>
        <end position="99"/>
    </location>
</feature>
<dbReference type="RefSeq" id="XP_020017262.1">
    <property type="nucleotide sequence ID" value="XM_020161673.1"/>
</dbReference>
<evidence type="ECO:0000256" key="1">
    <source>
        <dbReference type="SAM" id="MobiDB-lite"/>
    </source>
</evidence>
<reference evidence="2" key="1">
    <citation type="submission" date="2025-08" db="UniProtKB">
        <authorList>
            <consortium name="RefSeq"/>
        </authorList>
    </citation>
    <scope>IDENTIFICATION</scope>
    <source>
        <tissue evidence="2">Leukocyte</tissue>
    </source>
</reference>
<feature type="compositionally biased region" description="Gly residues" evidence="1">
    <location>
        <begin position="279"/>
        <end position="291"/>
    </location>
</feature>
<feature type="compositionally biased region" description="Low complexity" evidence="1">
    <location>
        <begin position="183"/>
        <end position="195"/>
    </location>
</feature>
<accession>A0A8B7UDB3</accession>
<protein>
    <submittedName>
        <fullName evidence="2">Basic proline-rich protein-like</fullName>
    </submittedName>
</protein>
<name>A0A8B7UDB3_CASCN</name>
<dbReference type="KEGG" id="ccan:109685023"/>
<organism evidence="2">
    <name type="scientific">Castor canadensis</name>
    <name type="common">American beaver</name>
    <dbReference type="NCBI Taxonomy" id="51338"/>
    <lineage>
        <taxon>Eukaryota</taxon>
        <taxon>Metazoa</taxon>
        <taxon>Chordata</taxon>
        <taxon>Craniata</taxon>
        <taxon>Vertebrata</taxon>
        <taxon>Euteleostomi</taxon>
        <taxon>Mammalia</taxon>
        <taxon>Eutheria</taxon>
        <taxon>Euarchontoglires</taxon>
        <taxon>Glires</taxon>
        <taxon>Rodentia</taxon>
        <taxon>Castorimorpha</taxon>
        <taxon>Castoridae</taxon>
        <taxon>Castor</taxon>
    </lineage>
</organism>
<feature type="compositionally biased region" description="Low complexity" evidence="1">
    <location>
        <begin position="235"/>
        <end position="252"/>
    </location>
</feature>
<gene>
    <name evidence="2" type="primary">LOC109685023</name>
</gene>
<proteinExistence type="predicted"/>
<evidence type="ECO:0000313" key="2">
    <source>
        <dbReference type="RefSeq" id="XP_020017262.1"/>
    </source>
</evidence>
<sequence length="422" mass="43410">MKKNEILSIAIFPSGDNSAFLKLSRGYGPGWKESLGSARWGSGEVPEPGSERRPSPETDEARLRAGSGRGGGRRGNGRPAPAAGPRGWGPGRTPGGGVGSRSSSPPRTVTRHLPAGPGRPSHTGPSAWPPPPAFAGAPRLLLRGGAEPRPEPGCPRPRRAGWPVGPGAQGRPGEPGSAREYEAAAAAPSRLSRASCQPAVSPGSAAPPPPLLPPPLPHPRPPGEPPPPRRDHGLPRLCSSRYRSPSRCRPGPAGSGETAPEAAASPLRPPAHNPPRGSAGAGGPRPGPGGGGRRHLRKRGRGGPGRRSEGRGHPARLLCASSNRPAPVRFPHDPAPHRGFPAAPRCRLPGPEPPAWPSPTPGQLTPTPVKADACTDSQSLPCKGGRSPPRTQWTQGAGPSPDFLLTGSCPQLLEATCRSSTR</sequence>
<feature type="compositionally biased region" description="Low complexity" evidence="1">
    <location>
        <begin position="134"/>
        <end position="147"/>
    </location>
</feature>
<feature type="compositionally biased region" description="Basic residues" evidence="1">
    <location>
        <begin position="292"/>
        <end position="301"/>
    </location>
</feature>
<dbReference type="AlphaFoldDB" id="A0A8B7UDB3"/>
<feature type="compositionally biased region" description="Pro residues" evidence="1">
    <location>
        <begin position="205"/>
        <end position="226"/>
    </location>
</feature>
<feature type="region of interest" description="Disordered" evidence="1">
    <location>
        <begin position="24"/>
        <end position="405"/>
    </location>
</feature>
<feature type="compositionally biased region" description="Pro residues" evidence="1">
    <location>
        <begin position="350"/>
        <end position="360"/>
    </location>
</feature>